<keyword evidence="3" id="KW-1185">Reference proteome</keyword>
<protein>
    <submittedName>
        <fullName evidence="2">Transposase</fullName>
    </submittedName>
</protein>
<feature type="domain" description="Transposase IS4-like" evidence="1">
    <location>
        <begin position="198"/>
        <end position="494"/>
    </location>
</feature>
<dbReference type="GO" id="GO:0004803">
    <property type="term" value="F:transposase activity"/>
    <property type="evidence" value="ECO:0007669"/>
    <property type="project" value="InterPro"/>
</dbReference>
<dbReference type="Pfam" id="PF01609">
    <property type="entry name" value="DDE_Tnp_1"/>
    <property type="match status" value="1"/>
</dbReference>
<dbReference type="PANTHER" id="PTHR34614">
    <property type="match status" value="1"/>
</dbReference>
<dbReference type="AlphaFoldDB" id="A0A2X0VHS8"/>
<dbReference type="GO" id="GO:0003677">
    <property type="term" value="F:DNA binding"/>
    <property type="evidence" value="ECO:0007669"/>
    <property type="project" value="InterPro"/>
</dbReference>
<gene>
    <name evidence="2" type="ORF">NCTC13093_00381</name>
</gene>
<proteinExistence type="predicted"/>
<dbReference type="RefSeq" id="WP_113743216.1">
    <property type="nucleotide sequence ID" value="NZ_UAPV01000001.1"/>
</dbReference>
<sequence>MLFLDQTVSVPSSGVTRVKRNHFIYVSELKDSWKTSDGSRNTNRRSKIIGRLVRAEPECNVMYPNEAYYELHGLEKPAVNFAQISKPGRKCDTVYAEGAAIFPGFALLAACTLIDCQATSILTQCFGQQLAEQIIFMATHYASGHTSLECLDFHAMKHNVYKSARGLNAKNARELIANGLKSENIKAFFDKWLPAAAGDDAIAYDVTALPTQAKNITYAQRGYAHGGPELPQVNYALMCNCKTGMPLYYSSYYGYITDKKNLQHVIDSAIERHLPGNLSLIFDRGFASKANIEELTHKGINFIMGVPGTFKGAMELLDAFTLENNTDFEDLVLLQKLDGTISEHGCRSKTVPFEYYGIKLNLHLYVNEEINHDKSMELNHHIAHCLQIARQTNQLPEDGYLKDARDCIIKEGKGKNITFRVDNEKYREKKRKYGSFALFSSAQCNYNSHDALRLFRNREIDEEIFNCLKTDLHLLPLRVWSNDAMHGKFFILFISAIIRRHILQKTNDILNMSRSSFNRLVTILENEPVELRGDGRFADMSVKSKIAQSVLCRFIDADKSRELGIKDSFVHKPKARSCAKKLKK</sequence>
<reference evidence="2 3" key="1">
    <citation type="submission" date="2018-06" db="EMBL/GenBank/DDBJ databases">
        <authorList>
            <consortium name="Pathogen Informatics"/>
            <person name="Doyle S."/>
        </authorList>
    </citation>
    <scope>NUCLEOTIDE SEQUENCE [LARGE SCALE GENOMIC DNA]</scope>
    <source>
        <strain evidence="2 3">NCTC13093</strain>
    </source>
</reference>
<accession>A0A2X0VHS8</accession>
<dbReference type="InterPro" id="IPR002559">
    <property type="entry name" value="Transposase_11"/>
</dbReference>
<dbReference type="EMBL" id="UAPV01000001">
    <property type="protein sequence ID" value="SPT69018.1"/>
    <property type="molecule type" value="Genomic_DNA"/>
</dbReference>
<dbReference type="PANTHER" id="PTHR34614:SF2">
    <property type="entry name" value="TRANSPOSASE IS4-LIKE DOMAIN-CONTAINING PROTEIN"/>
    <property type="match status" value="1"/>
</dbReference>
<evidence type="ECO:0000313" key="2">
    <source>
        <dbReference type="EMBL" id="SPT69018.1"/>
    </source>
</evidence>
<dbReference type="GO" id="GO:0006313">
    <property type="term" value="P:DNA transposition"/>
    <property type="evidence" value="ECO:0007669"/>
    <property type="project" value="InterPro"/>
</dbReference>
<organism evidence="2 3">
    <name type="scientific">Anaerobiospirillum thomasii</name>
    <dbReference type="NCBI Taxonomy" id="179995"/>
    <lineage>
        <taxon>Bacteria</taxon>
        <taxon>Pseudomonadati</taxon>
        <taxon>Pseudomonadota</taxon>
        <taxon>Gammaproteobacteria</taxon>
        <taxon>Aeromonadales</taxon>
        <taxon>Succinivibrionaceae</taxon>
        <taxon>Anaerobiospirillum</taxon>
    </lineage>
</organism>
<evidence type="ECO:0000259" key="1">
    <source>
        <dbReference type="Pfam" id="PF01609"/>
    </source>
</evidence>
<dbReference type="Proteomes" id="UP000250086">
    <property type="component" value="Unassembled WGS sequence"/>
</dbReference>
<name>A0A2X0VHS8_9GAMM</name>
<evidence type="ECO:0000313" key="3">
    <source>
        <dbReference type="Proteomes" id="UP000250086"/>
    </source>
</evidence>